<evidence type="ECO:0000313" key="2">
    <source>
        <dbReference type="Proteomes" id="UP000308197"/>
    </source>
</evidence>
<evidence type="ECO:0000313" key="1">
    <source>
        <dbReference type="EMBL" id="TFK90266.1"/>
    </source>
</evidence>
<dbReference type="EMBL" id="ML211051">
    <property type="protein sequence ID" value="TFK90266.1"/>
    <property type="molecule type" value="Genomic_DNA"/>
</dbReference>
<dbReference type="Proteomes" id="UP000308197">
    <property type="component" value="Unassembled WGS sequence"/>
</dbReference>
<reference evidence="1 2" key="1">
    <citation type="journal article" date="2019" name="Nat. Ecol. Evol.">
        <title>Megaphylogeny resolves global patterns of mushroom evolution.</title>
        <authorList>
            <person name="Varga T."/>
            <person name="Krizsan K."/>
            <person name="Foldi C."/>
            <person name="Dima B."/>
            <person name="Sanchez-Garcia M."/>
            <person name="Sanchez-Ramirez S."/>
            <person name="Szollosi G.J."/>
            <person name="Szarkandi J.G."/>
            <person name="Papp V."/>
            <person name="Albert L."/>
            <person name="Andreopoulos W."/>
            <person name="Angelini C."/>
            <person name="Antonin V."/>
            <person name="Barry K.W."/>
            <person name="Bougher N.L."/>
            <person name="Buchanan P."/>
            <person name="Buyck B."/>
            <person name="Bense V."/>
            <person name="Catcheside P."/>
            <person name="Chovatia M."/>
            <person name="Cooper J."/>
            <person name="Damon W."/>
            <person name="Desjardin D."/>
            <person name="Finy P."/>
            <person name="Geml J."/>
            <person name="Haridas S."/>
            <person name="Hughes K."/>
            <person name="Justo A."/>
            <person name="Karasinski D."/>
            <person name="Kautmanova I."/>
            <person name="Kiss B."/>
            <person name="Kocsube S."/>
            <person name="Kotiranta H."/>
            <person name="LaButti K.M."/>
            <person name="Lechner B.E."/>
            <person name="Liimatainen K."/>
            <person name="Lipzen A."/>
            <person name="Lukacs Z."/>
            <person name="Mihaltcheva S."/>
            <person name="Morgado L.N."/>
            <person name="Niskanen T."/>
            <person name="Noordeloos M.E."/>
            <person name="Ohm R.A."/>
            <person name="Ortiz-Santana B."/>
            <person name="Ovrebo C."/>
            <person name="Racz N."/>
            <person name="Riley R."/>
            <person name="Savchenko A."/>
            <person name="Shiryaev A."/>
            <person name="Soop K."/>
            <person name="Spirin V."/>
            <person name="Szebenyi C."/>
            <person name="Tomsovsky M."/>
            <person name="Tulloss R.E."/>
            <person name="Uehling J."/>
            <person name="Grigoriev I.V."/>
            <person name="Vagvolgyi C."/>
            <person name="Papp T."/>
            <person name="Martin F.M."/>
            <person name="Miettinen O."/>
            <person name="Hibbett D.S."/>
            <person name="Nagy L.G."/>
        </authorList>
    </citation>
    <scope>NUCLEOTIDE SEQUENCE [LARGE SCALE GENOMIC DNA]</scope>
    <source>
        <strain evidence="1 2">HHB13444</strain>
    </source>
</reference>
<name>A0A5C3PL42_9APHY</name>
<sequence>MSTFVNNHSTSQHRRRSFEAAYDSKQPAAPFATALLKHGRAISPGTYLYLHQLVLFAQQRAGNFPLPGPTLRSFSTATFCHKADHTARRPKGNSICKLEKSSRSTVKPLTLNPVSLHGRPSERLLLLRELALAPCLPACRSVRQHPKGDIRVRDPHASPQPGAVYEAFSRL</sequence>
<proteinExistence type="predicted"/>
<gene>
    <name evidence="1" type="ORF">K466DRAFT_395063</name>
</gene>
<dbReference type="AlphaFoldDB" id="A0A5C3PL42"/>
<organism evidence="1 2">
    <name type="scientific">Polyporus arcularius HHB13444</name>
    <dbReference type="NCBI Taxonomy" id="1314778"/>
    <lineage>
        <taxon>Eukaryota</taxon>
        <taxon>Fungi</taxon>
        <taxon>Dikarya</taxon>
        <taxon>Basidiomycota</taxon>
        <taxon>Agaricomycotina</taxon>
        <taxon>Agaricomycetes</taxon>
        <taxon>Polyporales</taxon>
        <taxon>Polyporaceae</taxon>
        <taxon>Polyporus</taxon>
    </lineage>
</organism>
<accession>A0A5C3PL42</accession>
<protein>
    <submittedName>
        <fullName evidence="1">Uncharacterized protein</fullName>
    </submittedName>
</protein>
<keyword evidence="2" id="KW-1185">Reference proteome</keyword>
<dbReference type="InParanoid" id="A0A5C3PL42"/>